<sequence>MARTLEQERAAIAAEARKLEERQQRLEEREREQAIADIDKAGLLKLDAGRLGRLLGRIRALGIAEVEKRLTA</sequence>
<keyword evidence="1" id="KW-0175">Coiled coil</keyword>
<protein>
    <recommendedName>
        <fullName evidence="4">Integration host factor</fullName>
    </recommendedName>
</protein>
<evidence type="ECO:0000313" key="2">
    <source>
        <dbReference type="EMBL" id="OWQ97541.1"/>
    </source>
</evidence>
<reference evidence="2 3" key="1">
    <citation type="journal article" date="2010" name="Int. J. Syst. Evol. Microbiol.">
        <title>Sphingopyxis bauzanensis sp. nov., a psychrophilic bacterium isolated from soil.</title>
        <authorList>
            <person name="Zhang D.C."/>
            <person name="Liu H.C."/>
            <person name="Xin Y.H."/>
            <person name="Zhou Y.G."/>
            <person name="Schinner F."/>
            <person name="Margesin R."/>
        </authorList>
    </citation>
    <scope>NUCLEOTIDE SEQUENCE [LARGE SCALE GENOMIC DNA]</scope>
    <source>
        <strain evidence="2 3">DSM 22271</strain>
    </source>
</reference>
<comment type="caution">
    <text evidence="2">The sequence shown here is derived from an EMBL/GenBank/DDBJ whole genome shotgun (WGS) entry which is preliminary data.</text>
</comment>
<feature type="coiled-coil region" evidence="1">
    <location>
        <begin position="2"/>
        <end position="36"/>
    </location>
</feature>
<name>A0A246JWT9_9SPHN</name>
<dbReference type="AlphaFoldDB" id="A0A246JWT9"/>
<organism evidence="2 3">
    <name type="scientific">Sphingopyxis bauzanensis</name>
    <dbReference type="NCBI Taxonomy" id="651663"/>
    <lineage>
        <taxon>Bacteria</taxon>
        <taxon>Pseudomonadati</taxon>
        <taxon>Pseudomonadota</taxon>
        <taxon>Alphaproteobacteria</taxon>
        <taxon>Sphingomonadales</taxon>
        <taxon>Sphingomonadaceae</taxon>
        <taxon>Sphingopyxis</taxon>
    </lineage>
</organism>
<dbReference type="EMBL" id="NISK01000002">
    <property type="protein sequence ID" value="OWQ97541.1"/>
    <property type="molecule type" value="Genomic_DNA"/>
</dbReference>
<evidence type="ECO:0000256" key="1">
    <source>
        <dbReference type="SAM" id="Coils"/>
    </source>
</evidence>
<dbReference type="RefSeq" id="WP_088441390.1">
    <property type="nucleotide sequence ID" value="NZ_BMMC01000013.1"/>
</dbReference>
<evidence type="ECO:0000313" key="3">
    <source>
        <dbReference type="Proteomes" id="UP000197361"/>
    </source>
</evidence>
<keyword evidence="3" id="KW-1185">Reference proteome</keyword>
<evidence type="ECO:0008006" key="4">
    <source>
        <dbReference type="Google" id="ProtNLM"/>
    </source>
</evidence>
<proteinExistence type="predicted"/>
<accession>A0A246JWT9</accession>
<dbReference type="Proteomes" id="UP000197361">
    <property type="component" value="Unassembled WGS sequence"/>
</dbReference>
<gene>
    <name evidence="2" type="ORF">CDQ92_11055</name>
</gene>